<evidence type="ECO:0000313" key="6">
    <source>
        <dbReference type="EMBL" id="KTD76581.1"/>
    </source>
</evidence>
<dbReference type="AlphaFoldDB" id="A0A0W1A5G8"/>
<dbReference type="RefSeq" id="WP_058480926.1">
    <property type="nucleotide sequence ID" value="NZ_CAAAIQ010000001.1"/>
</dbReference>
<comment type="subcellular location">
    <subcellularLocation>
        <location evidence="1">Cell envelope</location>
    </subcellularLocation>
</comment>
<dbReference type="EMBL" id="LNZB01000051">
    <property type="protein sequence ID" value="KTD76581.1"/>
    <property type="molecule type" value="Genomic_DNA"/>
</dbReference>
<dbReference type="PANTHER" id="PTHR35936:SF17">
    <property type="entry name" value="ARGININE-BINDING EXTRACELLULAR PROTEIN ARTP"/>
    <property type="match status" value="1"/>
</dbReference>
<keyword evidence="7" id="KW-1185">Reference proteome</keyword>
<evidence type="ECO:0000256" key="4">
    <source>
        <dbReference type="RuleBase" id="RU003744"/>
    </source>
</evidence>
<keyword evidence="3" id="KW-0732">Signal</keyword>
<evidence type="ECO:0000256" key="3">
    <source>
        <dbReference type="ARBA" id="ARBA00022729"/>
    </source>
</evidence>
<evidence type="ECO:0000259" key="5">
    <source>
        <dbReference type="SMART" id="SM00062"/>
    </source>
</evidence>
<dbReference type="InterPro" id="IPR001638">
    <property type="entry name" value="Solute-binding_3/MltF_N"/>
</dbReference>
<dbReference type="InterPro" id="IPR018313">
    <property type="entry name" value="SBP_3_CS"/>
</dbReference>
<name>A0A0W1A5G8_9GAMM</name>
<evidence type="ECO:0000256" key="1">
    <source>
        <dbReference type="ARBA" id="ARBA00004196"/>
    </source>
</evidence>
<evidence type="ECO:0000313" key="7">
    <source>
        <dbReference type="Proteomes" id="UP000054729"/>
    </source>
</evidence>
<dbReference type="PANTHER" id="PTHR35936">
    <property type="entry name" value="MEMBRANE-BOUND LYTIC MUREIN TRANSGLYCOSYLASE F"/>
    <property type="match status" value="1"/>
</dbReference>
<dbReference type="SMART" id="SM00062">
    <property type="entry name" value="PBPb"/>
    <property type="match status" value="1"/>
</dbReference>
<evidence type="ECO:0000256" key="2">
    <source>
        <dbReference type="ARBA" id="ARBA00010333"/>
    </source>
</evidence>
<dbReference type="CDD" id="cd13622">
    <property type="entry name" value="PBP2_Arg_3"/>
    <property type="match status" value="1"/>
</dbReference>
<dbReference type="SUPFAM" id="SSF53850">
    <property type="entry name" value="Periplasmic binding protein-like II"/>
    <property type="match status" value="1"/>
</dbReference>
<dbReference type="Gene3D" id="3.40.190.10">
    <property type="entry name" value="Periplasmic binding protein-like II"/>
    <property type="match status" value="2"/>
</dbReference>
<dbReference type="PATRIC" id="fig|66969.6.peg.2505"/>
<accession>A0A0W1A5G8</accession>
<comment type="similarity">
    <text evidence="2 4">Belongs to the bacterial solute-binding protein 3 family.</text>
</comment>
<reference evidence="6 7" key="1">
    <citation type="submission" date="2015-11" db="EMBL/GenBank/DDBJ databases">
        <title>Genomic analysis of 38 Legionella species identifies large and diverse effector repertoires.</title>
        <authorList>
            <person name="Burstein D."/>
            <person name="Amaro F."/>
            <person name="Zusman T."/>
            <person name="Lifshitz Z."/>
            <person name="Cohen O."/>
            <person name="Gilbert J.A."/>
            <person name="Pupko T."/>
            <person name="Shuman H.A."/>
            <person name="Segal G."/>
        </authorList>
    </citation>
    <scope>NUCLEOTIDE SEQUENCE [LARGE SCALE GENOMIC DNA]</scope>
    <source>
        <strain evidence="6 7">ATCC 51914</strain>
    </source>
</reference>
<organism evidence="6 7">
    <name type="scientific">Legionella waltersii</name>
    <dbReference type="NCBI Taxonomy" id="66969"/>
    <lineage>
        <taxon>Bacteria</taxon>
        <taxon>Pseudomonadati</taxon>
        <taxon>Pseudomonadota</taxon>
        <taxon>Gammaproteobacteria</taxon>
        <taxon>Legionellales</taxon>
        <taxon>Legionellaceae</taxon>
        <taxon>Legionella</taxon>
    </lineage>
</organism>
<proteinExistence type="inferred from homology"/>
<comment type="caution">
    <text evidence="6">The sequence shown here is derived from an EMBL/GenBank/DDBJ whole genome shotgun (WGS) entry which is preliminary data.</text>
</comment>
<dbReference type="OrthoDB" id="9768183at2"/>
<dbReference type="Proteomes" id="UP000054729">
    <property type="component" value="Unassembled WGS sequence"/>
</dbReference>
<dbReference type="Pfam" id="PF00497">
    <property type="entry name" value="SBP_bac_3"/>
    <property type="match status" value="1"/>
</dbReference>
<sequence length="244" mass="27910">MRKYRLVLFLITIIAPMLNAYALKLTIGTLSYNPPFEIESEKIHTQQFFGFDIDLMNEICKRIEAECEYKAMFFNQIPEMLNSGQIDLAIASIDITPERSQAFLFSLPYKTSEVQFVTNANSNYHSIEDFKGKNIGVFLNSPVESYVTELFANDVQLKKYNNTLDLLNSLVSQQVDAVVTNTEQAQFWVTNFHEHKLVGKPYPIAVGYGIMSKLNNTDLMDQINEALMSMEKDGTYLQIYNASF</sequence>
<gene>
    <name evidence="6" type="primary">artJ_3</name>
    <name evidence="6" type="ORF">Lwal_2303</name>
</gene>
<dbReference type="STRING" id="66969.Lwal_2303"/>
<protein>
    <submittedName>
        <fullName evidence="6">Arginine transport system periplasmic binding protein</fullName>
    </submittedName>
</protein>
<dbReference type="PROSITE" id="PS01039">
    <property type="entry name" value="SBP_BACTERIAL_3"/>
    <property type="match status" value="1"/>
</dbReference>
<feature type="domain" description="Solute-binding protein family 3/N-terminal" evidence="5">
    <location>
        <begin position="24"/>
        <end position="244"/>
    </location>
</feature>
<dbReference type="GO" id="GO:0030313">
    <property type="term" value="C:cell envelope"/>
    <property type="evidence" value="ECO:0007669"/>
    <property type="project" value="UniProtKB-SubCell"/>
</dbReference>